<organism evidence="1 2">
    <name type="scientific">Maudiozyma saulgeensis</name>
    <dbReference type="NCBI Taxonomy" id="1789683"/>
    <lineage>
        <taxon>Eukaryota</taxon>
        <taxon>Fungi</taxon>
        <taxon>Dikarya</taxon>
        <taxon>Ascomycota</taxon>
        <taxon>Saccharomycotina</taxon>
        <taxon>Saccharomycetes</taxon>
        <taxon>Saccharomycetales</taxon>
        <taxon>Saccharomycetaceae</taxon>
        <taxon>Maudiozyma</taxon>
    </lineage>
</organism>
<name>A0A1X7R3Q3_9SACH</name>
<dbReference type="Proteomes" id="UP000196158">
    <property type="component" value="Unassembled WGS sequence"/>
</dbReference>
<keyword evidence="2" id="KW-1185">Reference proteome</keyword>
<dbReference type="OrthoDB" id="10265275at2759"/>
<dbReference type="AlphaFoldDB" id="A0A1X7R3Q3"/>
<evidence type="ECO:0000313" key="1">
    <source>
        <dbReference type="EMBL" id="SMN19856.1"/>
    </source>
</evidence>
<evidence type="ECO:0000313" key="2">
    <source>
        <dbReference type="Proteomes" id="UP000196158"/>
    </source>
</evidence>
<proteinExistence type="predicted"/>
<protein>
    <submittedName>
        <fullName evidence="1">Similar to Saccharomyces cerevisiae YDR179C CSN9 Subunit of the Cop9 signalosome</fullName>
    </submittedName>
</protein>
<dbReference type="EMBL" id="FXLY01000004">
    <property type="protein sequence ID" value="SMN19856.1"/>
    <property type="molecule type" value="Genomic_DNA"/>
</dbReference>
<accession>A0A1X7R3Q3</accession>
<gene>
    <name evidence="1" type="ORF">KASA_0O04554G</name>
</gene>
<reference evidence="1 2" key="1">
    <citation type="submission" date="2017-04" db="EMBL/GenBank/DDBJ databases">
        <authorList>
            <person name="Afonso C.L."/>
            <person name="Miller P.J."/>
            <person name="Scott M.A."/>
            <person name="Spackman E."/>
            <person name="Goraichik I."/>
            <person name="Dimitrov K.M."/>
            <person name="Suarez D.L."/>
            <person name="Swayne D.E."/>
        </authorList>
    </citation>
    <scope>NUCLEOTIDE SEQUENCE [LARGE SCALE GENOMIC DNA]</scope>
</reference>
<dbReference type="STRING" id="1789683.A0A1X7R3Q3"/>
<sequence>MTGIPNHIHTILEDPSKFHYKQEWLESDTLESRDIFELFSFGTIEDVPLNLRLSPEMLKKLQLLTIVSLVQTHRELSYTFIMEQCKIFSIDTIERYLIELRPFFKVTLDSVRQVAQINTLLDCRDVYDNEIPLQYVSIPRENKTQLIEKLKHWQNKLTGQIKDPH</sequence>